<dbReference type="EMBL" id="FOOI01000005">
    <property type="protein sequence ID" value="SFG35098.1"/>
    <property type="molecule type" value="Genomic_DNA"/>
</dbReference>
<evidence type="ECO:0000256" key="2">
    <source>
        <dbReference type="ARBA" id="ARBA00006175"/>
    </source>
</evidence>
<dbReference type="PANTHER" id="PTHR43829">
    <property type="entry name" value="AQUAPORIN OR AQUAGLYCEROPORIN RELATED"/>
    <property type="match status" value="1"/>
</dbReference>
<sequence>MWSIVVSETLGTMMLTLLGCSVGANVLLKNTFGHRGGWLLVSLGWGLGIFVGVYVAYASGAHLNPAVTLGIVVDGAPSFAPGIAVTPLNTLAYLAGEFAGAFLGAVLCFLAYRLHFEHSETEADKLAVFATAPRYRAYAWNVVTEAIATFVLVYVVLVFGRTPSGLGPLAVALVVVGIGACLGGPTGFAINPARDLGPRFAHAVLPIKGKGESDWPYAWVPVVAPLAGGVVAGLLARVAS</sequence>
<dbReference type="GO" id="GO:0005886">
    <property type="term" value="C:plasma membrane"/>
    <property type="evidence" value="ECO:0007669"/>
    <property type="project" value="TreeGrafter"/>
</dbReference>
<dbReference type="RefSeq" id="WP_092883081.1">
    <property type="nucleotide sequence ID" value="NZ_FOOI01000005.1"/>
</dbReference>
<keyword evidence="12" id="KW-1185">Reference proteome</keyword>
<evidence type="ECO:0000256" key="6">
    <source>
        <dbReference type="ARBA" id="ARBA00023136"/>
    </source>
</evidence>
<keyword evidence="4 7" id="KW-0812">Transmembrane</keyword>
<reference evidence="9 12" key="2">
    <citation type="submission" date="2020-07" db="EMBL/GenBank/DDBJ databases">
        <title>Sequencing the genomes of 1000 actinobacteria strains.</title>
        <authorList>
            <person name="Klenk H.-P."/>
        </authorList>
    </citation>
    <scope>NUCLEOTIDE SEQUENCE [LARGE SCALE GENOMIC DNA]</scope>
    <source>
        <strain evidence="9 12">DSM 45117</strain>
    </source>
</reference>
<evidence type="ECO:0000313" key="11">
    <source>
        <dbReference type="Proteomes" id="UP000199052"/>
    </source>
</evidence>
<dbReference type="Proteomes" id="UP000533017">
    <property type="component" value="Unassembled WGS sequence"/>
</dbReference>
<dbReference type="InterPro" id="IPR000425">
    <property type="entry name" value="MIP"/>
</dbReference>
<dbReference type="Gene3D" id="1.20.1080.10">
    <property type="entry name" value="Glycerol uptake facilitator protein"/>
    <property type="match status" value="1"/>
</dbReference>
<feature type="transmembrane region" description="Helical" evidence="8">
    <location>
        <begin position="91"/>
        <end position="112"/>
    </location>
</feature>
<keyword evidence="5 8" id="KW-1133">Transmembrane helix</keyword>
<evidence type="ECO:0000256" key="7">
    <source>
        <dbReference type="RuleBase" id="RU000477"/>
    </source>
</evidence>
<dbReference type="STRING" id="504797.SAMN05421678_105223"/>
<proteinExistence type="inferred from homology"/>
<dbReference type="Proteomes" id="UP000199052">
    <property type="component" value="Unassembled WGS sequence"/>
</dbReference>
<organism evidence="10 11">
    <name type="scientific">Actinopolymorpha cephalotaxi</name>
    <dbReference type="NCBI Taxonomy" id="504797"/>
    <lineage>
        <taxon>Bacteria</taxon>
        <taxon>Bacillati</taxon>
        <taxon>Actinomycetota</taxon>
        <taxon>Actinomycetes</taxon>
        <taxon>Propionibacteriales</taxon>
        <taxon>Actinopolymorphaceae</taxon>
        <taxon>Actinopolymorpha</taxon>
    </lineage>
</organism>
<feature type="transmembrane region" description="Helical" evidence="8">
    <location>
        <begin position="37"/>
        <end position="57"/>
    </location>
</feature>
<dbReference type="InterPro" id="IPR050363">
    <property type="entry name" value="MIP/Aquaporin"/>
</dbReference>
<dbReference type="EMBL" id="JACBZA010000001">
    <property type="protein sequence ID" value="NYH82371.1"/>
    <property type="molecule type" value="Genomic_DNA"/>
</dbReference>
<evidence type="ECO:0000256" key="5">
    <source>
        <dbReference type="ARBA" id="ARBA00022989"/>
    </source>
</evidence>
<evidence type="ECO:0000313" key="12">
    <source>
        <dbReference type="Proteomes" id="UP000533017"/>
    </source>
</evidence>
<name>A0A1I2R3R3_9ACTN</name>
<evidence type="ECO:0000256" key="1">
    <source>
        <dbReference type="ARBA" id="ARBA00004141"/>
    </source>
</evidence>
<dbReference type="SUPFAM" id="SSF81338">
    <property type="entry name" value="Aquaporin-like"/>
    <property type="match status" value="1"/>
</dbReference>
<dbReference type="AlphaFoldDB" id="A0A1I2R3R3"/>
<feature type="transmembrane region" description="Helical" evidence="8">
    <location>
        <begin position="138"/>
        <end position="159"/>
    </location>
</feature>
<feature type="transmembrane region" description="Helical" evidence="8">
    <location>
        <begin position="12"/>
        <end position="28"/>
    </location>
</feature>
<dbReference type="PRINTS" id="PR00783">
    <property type="entry name" value="MINTRINSICP"/>
</dbReference>
<keyword evidence="3 7" id="KW-0813">Transport</keyword>
<accession>A0A1I2R3R3</accession>
<evidence type="ECO:0000313" key="10">
    <source>
        <dbReference type="EMBL" id="SFG35098.1"/>
    </source>
</evidence>
<dbReference type="InterPro" id="IPR022357">
    <property type="entry name" value="MIP_CS"/>
</dbReference>
<comment type="subcellular location">
    <subcellularLocation>
        <location evidence="1">Membrane</location>
        <topology evidence="1">Multi-pass membrane protein</topology>
    </subcellularLocation>
</comment>
<dbReference type="PROSITE" id="PS00221">
    <property type="entry name" value="MIP"/>
    <property type="match status" value="1"/>
</dbReference>
<protein>
    <submittedName>
        <fullName evidence="10">Glycerol uptake facilitator protein</fullName>
    </submittedName>
</protein>
<evidence type="ECO:0000256" key="3">
    <source>
        <dbReference type="ARBA" id="ARBA00022448"/>
    </source>
</evidence>
<evidence type="ECO:0000256" key="8">
    <source>
        <dbReference type="SAM" id="Phobius"/>
    </source>
</evidence>
<feature type="transmembrane region" description="Helical" evidence="8">
    <location>
        <begin position="218"/>
        <end position="239"/>
    </location>
</feature>
<dbReference type="PANTHER" id="PTHR43829:SF9">
    <property type="entry name" value="AQUAPORIN-9"/>
    <property type="match status" value="1"/>
</dbReference>
<dbReference type="Pfam" id="PF00230">
    <property type="entry name" value="MIP"/>
    <property type="match status" value="1"/>
</dbReference>
<comment type="similarity">
    <text evidence="2 7">Belongs to the MIP/aquaporin (TC 1.A.8) family.</text>
</comment>
<dbReference type="GO" id="GO:0015254">
    <property type="term" value="F:glycerol channel activity"/>
    <property type="evidence" value="ECO:0007669"/>
    <property type="project" value="TreeGrafter"/>
</dbReference>
<gene>
    <name evidence="9" type="ORF">FHR37_001222</name>
    <name evidence="10" type="ORF">SAMN05421678_105223</name>
</gene>
<evidence type="ECO:0000256" key="4">
    <source>
        <dbReference type="ARBA" id="ARBA00022692"/>
    </source>
</evidence>
<evidence type="ECO:0000313" key="9">
    <source>
        <dbReference type="EMBL" id="NYH82371.1"/>
    </source>
</evidence>
<dbReference type="OrthoDB" id="9807293at2"/>
<keyword evidence="6 8" id="KW-0472">Membrane</keyword>
<dbReference type="InterPro" id="IPR023271">
    <property type="entry name" value="Aquaporin-like"/>
</dbReference>
<reference evidence="10 11" key="1">
    <citation type="submission" date="2016-10" db="EMBL/GenBank/DDBJ databases">
        <authorList>
            <person name="de Groot N.N."/>
        </authorList>
    </citation>
    <scope>NUCLEOTIDE SEQUENCE [LARGE SCALE GENOMIC DNA]</scope>
    <source>
        <strain evidence="10 11">CPCC 202808</strain>
    </source>
</reference>
<feature type="transmembrane region" description="Helical" evidence="8">
    <location>
        <begin position="166"/>
        <end position="190"/>
    </location>
</feature>